<evidence type="ECO:0000313" key="5">
    <source>
        <dbReference type="Proteomes" id="UP000183529"/>
    </source>
</evidence>
<evidence type="ECO:0000259" key="3">
    <source>
        <dbReference type="Pfam" id="PF01052"/>
    </source>
</evidence>
<dbReference type="SUPFAM" id="SSF101801">
    <property type="entry name" value="Surface presentation of antigens (SPOA)"/>
    <property type="match status" value="1"/>
</dbReference>
<accession>A0AAQ1GCV6</accession>
<dbReference type="NCBIfam" id="TIGR02551">
    <property type="entry name" value="SpaO_YscQ"/>
    <property type="match status" value="1"/>
</dbReference>
<dbReference type="InterPro" id="IPR013385">
    <property type="entry name" value="T3SS_SpaO/YscQ/SpaO"/>
</dbReference>
<sequence>MNAPFAVPATVDLTETGSPPSRTRAYAQIEAAQVGPLPLPALNRAAARTSRTIGDARFAPFARAQLGAQTIDVRVIDTNRTQAHAADFADPAIVEIALSARDSAEFKPASLRIALDLQAYPALAIVAVVAIDAVVANGARDDTPGAHGDAAEHALRDAVAGVLLEPMLTRIGEVLACDARLVSVRRATLQADVQIALSFTTPIDTATPTLHTLRIAACSRALDLIDARLRAPDTHPTSGAPIPDFPALALPGSLIVGMKPLDVQTLRSLDVGDVLLRALFPSWTAATLAALAASDTPQQLESQLYDEDDAPDAPPASSARPRALAAWGTPGLARLIAEIAFDGPAPVILKEPNMSEELDPANADAGLAVDQPDNPIHIGELELPVQFEIDTVALPLAQLSTLGPGYVVELPVPVADARLRLVAHGQTIGYGELVTVGEHLGIRIIRMAHRHGPVQ</sequence>
<reference evidence="4 5" key="1">
    <citation type="submission" date="2016-10" db="EMBL/GenBank/DDBJ databases">
        <authorList>
            <person name="Varghese N."/>
            <person name="Submissions S."/>
        </authorList>
    </citation>
    <scope>NUCLEOTIDE SEQUENCE [LARGE SCALE GENOMIC DNA]</scope>
    <source>
        <strain evidence="4 5">LMG 22274</strain>
    </source>
</reference>
<dbReference type="GO" id="GO:0030254">
    <property type="term" value="P:protein secretion by the type III secretion system"/>
    <property type="evidence" value="ECO:0007669"/>
    <property type="project" value="InterPro"/>
</dbReference>
<dbReference type="Proteomes" id="UP000183529">
    <property type="component" value="Unassembled WGS sequence"/>
</dbReference>
<gene>
    <name evidence="4" type="ORF">SAMN05216550_103355</name>
</gene>
<comment type="caution">
    <text evidence="4">The sequence shown here is derived from an EMBL/GenBank/DDBJ whole genome shotgun (WGS) entry which is preliminary data.</text>
</comment>
<organism evidence="4 5">
    <name type="scientific">Paraburkholderia tropica</name>
    <dbReference type="NCBI Taxonomy" id="92647"/>
    <lineage>
        <taxon>Bacteria</taxon>
        <taxon>Pseudomonadati</taxon>
        <taxon>Pseudomonadota</taxon>
        <taxon>Betaproteobacteria</taxon>
        <taxon>Burkholderiales</taxon>
        <taxon>Burkholderiaceae</taxon>
        <taxon>Paraburkholderia</taxon>
    </lineage>
</organism>
<dbReference type="Gene3D" id="2.30.330.10">
    <property type="entry name" value="SpoA-like"/>
    <property type="match status" value="1"/>
</dbReference>
<proteinExistence type="inferred from homology"/>
<dbReference type="PANTHER" id="PTHR30034">
    <property type="entry name" value="FLAGELLAR MOTOR SWITCH PROTEIN FLIM"/>
    <property type="match status" value="1"/>
</dbReference>
<dbReference type="InterPro" id="IPR001543">
    <property type="entry name" value="FliN-like_C"/>
</dbReference>
<feature type="domain" description="Flagellar motor switch protein FliN-like C-terminal" evidence="3">
    <location>
        <begin position="378"/>
        <end position="447"/>
    </location>
</feature>
<name>A0AAQ1GCV6_9BURK</name>
<dbReference type="GO" id="GO:0071978">
    <property type="term" value="P:bacterial-type flagellum-dependent swarming motility"/>
    <property type="evidence" value="ECO:0007669"/>
    <property type="project" value="TreeGrafter"/>
</dbReference>
<dbReference type="AlphaFoldDB" id="A0AAQ1GCV6"/>
<evidence type="ECO:0000256" key="2">
    <source>
        <dbReference type="SAM" id="MobiDB-lite"/>
    </source>
</evidence>
<feature type="region of interest" description="Disordered" evidence="2">
    <location>
        <begin position="1"/>
        <end position="20"/>
    </location>
</feature>
<dbReference type="EMBL" id="FNZM01000003">
    <property type="protein sequence ID" value="SEJ25762.1"/>
    <property type="molecule type" value="Genomic_DNA"/>
</dbReference>
<dbReference type="Pfam" id="PF01052">
    <property type="entry name" value="FliMN_C"/>
    <property type="match status" value="1"/>
</dbReference>
<dbReference type="RefSeq" id="WP_074982083.1">
    <property type="nucleotide sequence ID" value="NZ_CADFGN010000001.1"/>
</dbReference>
<dbReference type="PANTHER" id="PTHR30034:SF6">
    <property type="entry name" value="YOP PROTEINS TRANSLOCATION PROTEIN Q"/>
    <property type="match status" value="1"/>
</dbReference>
<dbReference type="InterPro" id="IPR036429">
    <property type="entry name" value="SpoA-like_sf"/>
</dbReference>
<evidence type="ECO:0000313" key="4">
    <source>
        <dbReference type="EMBL" id="SEJ25762.1"/>
    </source>
</evidence>
<protein>
    <submittedName>
        <fullName evidence="4">Type III secretion protein Q</fullName>
    </submittedName>
</protein>
<dbReference type="GO" id="GO:0050918">
    <property type="term" value="P:positive chemotaxis"/>
    <property type="evidence" value="ECO:0007669"/>
    <property type="project" value="TreeGrafter"/>
</dbReference>
<evidence type="ECO:0000256" key="1">
    <source>
        <dbReference type="ARBA" id="ARBA00009226"/>
    </source>
</evidence>
<comment type="similarity">
    <text evidence="1">Belongs to the FliN/MopA/SpaO family.</text>
</comment>